<evidence type="ECO:0000313" key="5">
    <source>
        <dbReference type="EMBL" id="QZD87903.1"/>
    </source>
</evidence>
<dbReference type="Gene3D" id="3.30.300.30">
    <property type="match status" value="1"/>
</dbReference>
<keyword evidence="6" id="KW-1185">Reference proteome</keyword>
<dbReference type="InterPro" id="IPR025110">
    <property type="entry name" value="AMP-bd_C"/>
</dbReference>
<evidence type="ECO:0000259" key="4">
    <source>
        <dbReference type="Pfam" id="PF13193"/>
    </source>
</evidence>
<evidence type="ECO:0000256" key="1">
    <source>
        <dbReference type="ARBA" id="ARBA00006432"/>
    </source>
</evidence>
<dbReference type="Proteomes" id="UP000824280">
    <property type="component" value="Chromosome"/>
</dbReference>
<evidence type="ECO:0000259" key="3">
    <source>
        <dbReference type="Pfam" id="PF00501"/>
    </source>
</evidence>
<evidence type="ECO:0000256" key="2">
    <source>
        <dbReference type="ARBA" id="ARBA00022598"/>
    </source>
</evidence>
<dbReference type="PROSITE" id="PS00455">
    <property type="entry name" value="AMP_BINDING"/>
    <property type="match status" value="1"/>
</dbReference>
<keyword evidence="2" id="KW-0436">Ligase</keyword>
<reference evidence="5 6" key="1">
    <citation type="submission" date="2021-08" db="EMBL/GenBank/DDBJ databases">
        <title>Comparative Genomics Analysis of the Genus Qipengyuania Reveals Extensive Genetic Diversity and Metabolic Versatility, Including the Description of Fifteen Novel Species.</title>
        <authorList>
            <person name="Liu Y."/>
        </authorList>
    </citation>
    <scope>NUCLEOTIDE SEQUENCE [LARGE SCALE GENOMIC DNA]</scope>
    <source>
        <strain evidence="5 6">1XM2-8</strain>
    </source>
</reference>
<organism evidence="5 6">
    <name type="scientific">Qipengyuania psychrotolerans</name>
    <dbReference type="NCBI Taxonomy" id="2867238"/>
    <lineage>
        <taxon>Bacteria</taxon>
        <taxon>Pseudomonadati</taxon>
        <taxon>Pseudomonadota</taxon>
        <taxon>Alphaproteobacteria</taxon>
        <taxon>Sphingomonadales</taxon>
        <taxon>Erythrobacteraceae</taxon>
        <taxon>Qipengyuania</taxon>
    </lineage>
</organism>
<sequence length="539" mass="59196">MYDVHLAESHFPAQTDLDLRETTVSSILRFAAQKWPDEIALHEVDEAGTDGRTWTYAQLLADCEKLADALLTRFRPGERLVVWSPNIPEWILCEYAFGIAGLVLVTGNPGYQERELAYVTEQSGAVGLFIVESFRGNPMGEIARRVAEQNEAVREVVNLQDHDALFAKGSQSNQRPEVTPQDIAQIQYTSGSTGFPKGVLLHHYGLTNNSRHAFERIGMEEKMTGLLVAPLFHTTGCAVTVLGACQSGARLVVPPMFDPNLANLLVEREKVQSIIGVPTMYMMMLEVDDANPRDLTSIEVVGAGGSMVAPELIRRMKDRFGCKFTNGYGMTETSPLLTGTRDSDPMEKQTETIGQPFAQLDVSIRDPQSNAVMPLNTVGEICARGYSVMAGYNDNPQATADAIDENGWMHTGDLGRMDAQGFITITGRVKEMIIRGGENLYPVEIENALLEHPEVAQVAVVGLPDEKWGEIVAAFIRMPEGSTMDPQAMKGHCRSLLAAQKTPSVWVQVSEYPMTGSGKVQKFHLRDAYLAGKYEAATP</sequence>
<dbReference type="InterPro" id="IPR045851">
    <property type="entry name" value="AMP-bd_C_sf"/>
</dbReference>
<feature type="domain" description="AMP-dependent synthetase/ligase" evidence="3">
    <location>
        <begin position="31"/>
        <end position="392"/>
    </location>
</feature>
<dbReference type="InterPro" id="IPR020845">
    <property type="entry name" value="AMP-binding_CS"/>
</dbReference>
<dbReference type="RefSeq" id="WP_221423437.1">
    <property type="nucleotide sequence ID" value="NZ_CP081297.1"/>
</dbReference>
<name>A0ABX8ZL32_9SPHN</name>
<dbReference type="SUPFAM" id="SSF56801">
    <property type="entry name" value="Acetyl-CoA synthetase-like"/>
    <property type="match status" value="1"/>
</dbReference>
<dbReference type="EMBL" id="CP081297">
    <property type="protein sequence ID" value="QZD87903.1"/>
    <property type="molecule type" value="Genomic_DNA"/>
</dbReference>
<dbReference type="PANTHER" id="PTHR43201:SF5">
    <property type="entry name" value="MEDIUM-CHAIN ACYL-COA LIGASE ACSF2, MITOCHONDRIAL"/>
    <property type="match status" value="1"/>
</dbReference>
<dbReference type="Gene3D" id="3.40.50.980">
    <property type="match status" value="2"/>
</dbReference>
<dbReference type="Pfam" id="PF00501">
    <property type="entry name" value="AMP-binding"/>
    <property type="match status" value="1"/>
</dbReference>
<gene>
    <name evidence="5" type="ORF">K3166_04215</name>
</gene>
<protein>
    <submittedName>
        <fullName evidence="5">AMP-binding protein</fullName>
    </submittedName>
</protein>
<dbReference type="InterPro" id="IPR000873">
    <property type="entry name" value="AMP-dep_synth/lig_dom"/>
</dbReference>
<dbReference type="PANTHER" id="PTHR43201">
    <property type="entry name" value="ACYL-COA SYNTHETASE"/>
    <property type="match status" value="1"/>
</dbReference>
<dbReference type="Gene3D" id="2.30.38.10">
    <property type="entry name" value="Luciferase, Domain 3"/>
    <property type="match status" value="1"/>
</dbReference>
<feature type="domain" description="AMP-binding enzyme C-terminal" evidence="4">
    <location>
        <begin position="444"/>
        <end position="519"/>
    </location>
</feature>
<dbReference type="Pfam" id="PF13193">
    <property type="entry name" value="AMP-binding_C"/>
    <property type="match status" value="1"/>
</dbReference>
<evidence type="ECO:0000313" key="6">
    <source>
        <dbReference type="Proteomes" id="UP000824280"/>
    </source>
</evidence>
<accession>A0ABX8ZL32</accession>
<proteinExistence type="inferred from homology"/>
<comment type="similarity">
    <text evidence="1">Belongs to the ATP-dependent AMP-binding enzyme family.</text>
</comment>